<evidence type="ECO:0000313" key="5">
    <source>
        <dbReference type="Proteomes" id="UP000185696"/>
    </source>
</evidence>
<dbReference type="AlphaFoldDB" id="A0A7Z0WIC4"/>
<dbReference type="InterPro" id="IPR002508">
    <property type="entry name" value="MurNAc-LAA_cat"/>
</dbReference>
<gene>
    <name evidence="4" type="ORF">BLA60_25430</name>
</gene>
<feature type="domain" description="MurNAc-LAA" evidence="3">
    <location>
        <begin position="132"/>
        <end position="253"/>
    </location>
</feature>
<evidence type="ECO:0000313" key="4">
    <source>
        <dbReference type="EMBL" id="OLF07846.1"/>
    </source>
</evidence>
<name>A0A7Z0WIC4_9PSEU</name>
<dbReference type="GO" id="GO:0008745">
    <property type="term" value="F:N-acetylmuramoyl-L-alanine amidase activity"/>
    <property type="evidence" value="ECO:0007669"/>
    <property type="project" value="InterPro"/>
</dbReference>
<proteinExistence type="predicted"/>
<organism evidence="4 5">
    <name type="scientific">Actinophytocola xinjiangensis</name>
    <dbReference type="NCBI Taxonomy" id="485602"/>
    <lineage>
        <taxon>Bacteria</taxon>
        <taxon>Bacillati</taxon>
        <taxon>Actinomycetota</taxon>
        <taxon>Actinomycetes</taxon>
        <taxon>Pseudonocardiales</taxon>
        <taxon>Pseudonocardiaceae</taxon>
    </lineage>
</organism>
<dbReference type="GO" id="GO:0030288">
    <property type="term" value="C:outer membrane-bounded periplasmic space"/>
    <property type="evidence" value="ECO:0007669"/>
    <property type="project" value="TreeGrafter"/>
</dbReference>
<evidence type="ECO:0000256" key="2">
    <source>
        <dbReference type="SAM" id="MobiDB-lite"/>
    </source>
</evidence>
<dbReference type="CDD" id="cd02696">
    <property type="entry name" value="MurNAc-LAA"/>
    <property type="match status" value="1"/>
</dbReference>
<evidence type="ECO:0000256" key="1">
    <source>
        <dbReference type="ARBA" id="ARBA00022801"/>
    </source>
</evidence>
<feature type="region of interest" description="Disordered" evidence="2">
    <location>
        <begin position="53"/>
        <end position="85"/>
    </location>
</feature>
<dbReference type="Pfam" id="PF01520">
    <property type="entry name" value="Amidase_3"/>
    <property type="match status" value="1"/>
</dbReference>
<dbReference type="SUPFAM" id="SSF53187">
    <property type="entry name" value="Zn-dependent exopeptidases"/>
    <property type="match status" value="1"/>
</dbReference>
<dbReference type="Proteomes" id="UP000185696">
    <property type="component" value="Unassembled WGS sequence"/>
</dbReference>
<sequence>MVTSVFALAACGATPAATVRPTATTTRSPVSTAPPATTTAPAPARRVVVLDPGHNGANAANPGRINRRVPAGRGRTKACNTTGTATDAGYPEHRFTWAVSTMVRELLVARGVEVRLTRPSDDGIGPCVDERAAVGNRAGADAVVSIHADGSTSPSAKGFHVAYSAPPLNAAQGEPSRRLAESMRDALRARFPVSTYIGDAGLSPRDDLGGLNLSTRPAVLVECGNMRNATEAGAFSSPDGQRAYASAIADGILAYLA</sequence>
<feature type="region of interest" description="Disordered" evidence="2">
    <location>
        <begin position="20"/>
        <end position="41"/>
    </location>
</feature>
<dbReference type="PANTHER" id="PTHR30404">
    <property type="entry name" value="N-ACETYLMURAMOYL-L-ALANINE AMIDASE"/>
    <property type="match status" value="1"/>
</dbReference>
<dbReference type="InterPro" id="IPR050695">
    <property type="entry name" value="N-acetylmuramoyl_amidase_3"/>
</dbReference>
<evidence type="ECO:0000259" key="3">
    <source>
        <dbReference type="SMART" id="SM00646"/>
    </source>
</evidence>
<comment type="caution">
    <text evidence="4">The sequence shown here is derived from an EMBL/GenBank/DDBJ whole genome shotgun (WGS) entry which is preliminary data.</text>
</comment>
<keyword evidence="1" id="KW-0378">Hydrolase</keyword>
<dbReference type="EMBL" id="MSIF01000014">
    <property type="protein sequence ID" value="OLF07846.1"/>
    <property type="molecule type" value="Genomic_DNA"/>
</dbReference>
<dbReference type="SMART" id="SM00646">
    <property type="entry name" value="Ami_3"/>
    <property type="match status" value="1"/>
</dbReference>
<dbReference type="Gene3D" id="3.40.630.40">
    <property type="entry name" value="Zn-dependent exopeptidases"/>
    <property type="match status" value="1"/>
</dbReference>
<dbReference type="GO" id="GO:0009253">
    <property type="term" value="P:peptidoglycan catabolic process"/>
    <property type="evidence" value="ECO:0007669"/>
    <property type="project" value="InterPro"/>
</dbReference>
<keyword evidence="5" id="KW-1185">Reference proteome</keyword>
<accession>A0A7Z0WIC4</accession>
<protein>
    <submittedName>
        <fullName evidence="4">N-acetylmuramoyl-L-alanine amidase</fullName>
    </submittedName>
</protein>
<dbReference type="PANTHER" id="PTHR30404:SF0">
    <property type="entry name" value="N-ACETYLMURAMOYL-L-ALANINE AMIDASE AMIC"/>
    <property type="match status" value="1"/>
</dbReference>
<reference evidence="4 5" key="1">
    <citation type="submission" date="2016-12" db="EMBL/GenBank/DDBJ databases">
        <title>The draft genome sequence of Actinophytocola xinjiangensis.</title>
        <authorList>
            <person name="Wang W."/>
            <person name="Yuan L."/>
        </authorList>
    </citation>
    <scope>NUCLEOTIDE SEQUENCE [LARGE SCALE GENOMIC DNA]</scope>
    <source>
        <strain evidence="4 5">CGMCC 4.4663</strain>
    </source>
</reference>